<dbReference type="GO" id="GO:0003677">
    <property type="term" value="F:DNA binding"/>
    <property type="evidence" value="ECO:0007669"/>
    <property type="project" value="UniProtKB-UniRule"/>
</dbReference>
<evidence type="ECO:0000259" key="6">
    <source>
        <dbReference type="PROSITE" id="PS50977"/>
    </source>
</evidence>
<gene>
    <name evidence="7" type="ORF">HDA42_001586</name>
</gene>
<keyword evidence="1" id="KW-0678">Repressor</keyword>
<protein>
    <submittedName>
        <fullName evidence="7">TetR/AcrR family tetracycline transcriptional repressor</fullName>
    </submittedName>
</protein>
<dbReference type="SUPFAM" id="SSF46689">
    <property type="entry name" value="Homeodomain-like"/>
    <property type="match status" value="1"/>
</dbReference>
<sequence>MTKKQAADETATRSRLDLESVVRAALGVLDERGAEAVSVRGTADRLGVRMNTVLWHAKTKSRLLELMADAIAAEVPLDGLPEDWRARVRELAHRYRHALLAHRDGAALVTGTYAAEPGTLRYADKMLEALLDGGLSERDAAWAFWTVLYLTLGLTQEQQALGDTGEHTLSTALAAGDHPSLSRVAAHLEDIDFDERFDYGLSLILRSLTPAEPDGTRPAAGAEVS</sequence>
<dbReference type="Pfam" id="PF02909">
    <property type="entry name" value="TetR_C_1"/>
    <property type="match status" value="1"/>
</dbReference>
<evidence type="ECO:0000256" key="4">
    <source>
        <dbReference type="ARBA" id="ARBA00023163"/>
    </source>
</evidence>
<dbReference type="RefSeq" id="WP_093679999.1">
    <property type="nucleotide sequence ID" value="NZ_BAAAHW010000007.1"/>
</dbReference>
<dbReference type="PROSITE" id="PS50977">
    <property type="entry name" value="HTH_TETR_2"/>
    <property type="match status" value="1"/>
</dbReference>
<evidence type="ECO:0000313" key="7">
    <source>
        <dbReference type="EMBL" id="MBA9052408.1"/>
    </source>
</evidence>
<dbReference type="InterPro" id="IPR001647">
    <property type="entry name" value="HTH_TetR"/>
</dbReference>
<dbReference type="Proteomes" id="UP000577386">
    <property type="component" value="Unassembled WGS sequence"/>
</dbReference>
<comment type="caution">
    <text evidence="7">The sequence shown here is derived from an EMBL/GenBank/DDBJ whole genome shotgun (WGS) entry which is preliminary data.</text>
</comment>
<feature type="DNA-binding region" description="H-T-H motif" evidence="5">
    <location>
        <begin position="38"/>
        <end position="57"/>
    </location>
</feature>
<evidence type="ECO:0000256" key="5">
    <source>
        <dbReference type="PROSITE-ProRule" id="PRU00335"/>
    </source>
</evidence>
<dbReference type="InterPro" id="IPR009057">
    <property type="entry name" value="Homeodomain-like_sf"/>
</dbReference>
<dbReference type="Gene3D" id="1.10.357.10">
    <property type="entry name" value="Tetracycline Repressor, domain 2"/>
    <property type="match status" value="1"/>
</dbReference>
<dbReference type="PRINTS" id="PR00400">
    <property type="entry name" value="TETREPRESSOR"/>
</dbReference>
<accession>A0A7W3RKI4</accession>
<keyword evidence="2" id="KW-0805">Transcription regulation</keyword>
<name>A0A7W3RKI4_STRMR</name>
<dbReference type="EMBL" id="JACJIJ010000002">
    <property type="protein sequence ID" value="MBA9052408.1"/>
    <property type="molecule type" value="Genomic_DNA"/>
</dbReference>
<dbReference type="GO" id="GO:0045892">
    <property type="term" value="P:negative regulation of DNA-templated transcription"/>
    <property type="evidence" value="ECO:0007669"/>
    <property type="project" value="InterPro"/>
</dbReference>
<dbReference type="Gene3D" id="1.10.10.60">
    <property type="entry name" value="Homeodomain-like"/>
    <property type="match status" value="1"/>
</dbReference>
<evidence type="ECO:0000256" key="2">
    <source>
        <dbReference type="ARBA" id="ARBA00023015"/>
    </source>
</evidence>
<dbReference type="SUPFAM" id="SSF48498">
    <property type="entry name" value="Tetracyclin repressor-like, C-terminal domain"/>
    <property type="match status" value="1"/>
</dbReference>
<organism evidence="7 8">
    <name type="scientific">Streptomyces murinus</name>
    <dbReference type="NCBI Taxonomy" id="33900"/>
    <lineage>
        <taxon>Bacteria</taxon>
        <taxon>Bacillati</taxon>
        <taxon>Actinomycetota</taxon>
        <taxon>Actinomycetes</taxon>
        <taxon>Kitasatosporales</taxon>
        <taxon>Streptomycetaceae</taxon>
        <taxon>Streptomyces</taxon>
    </lineage>
</organism>
<dbReference type="AlphaFoldDB" id="A0A7W3RKI4"/>
<evidence type="ECO:0000256" key="3">
    <source>
        <dbReference type="ARBA" id="ARBA00023125"/>
    </source>
</evidence>
<dbReference type="InterPro" id="IPR036271">
    <property type="entry name" value="Tet_transcr_reg_TetR-rel_C_sf"/>
</dbReference>
<evidence type="ECO:0000313" key="8">
    <source>
        <dbReference type="Proteomes" id="UP000577386"/>
    </source>
</evidence>
<dbReference type="GeneID" id="93980118"/>
<feature type="domain" description="HTH tetR-type" evidence="6">
    <location>
        <begin position="15"/>
        <end position="75"/>
    </location>
</feature>
<keyword evidence="4" id="KW-0804">Transcription</keyword>
<dbReference type="InterPro" id="IPR003012">
    <property type="entry name" value="Tet_transcr_reg_TetR"/>
</dbReference>
<keyword evidence="3 5" id="KW-0238">DNA-binding</keyword>
<reference evidence="7 8" key="1">
    <citation type="submission" date="2020-08" db="EMBL/GenBank/DDBJ databases">
        <title>Sequencing the genomes of 1000 actinobacteria strains.</title>
        <authorList>
            <person name="Klenk H.-P."/>
        </authorList>
    </citation>
    <scope>NUCLEOTIDE SEQUENCE [LARGE SCALE GENOMIC DNA]</scope>
    <source>
        <strain evidence="7 8">DSM 41827</strain>
    </source>
</reference>
<keyword evidence="8" id="KW-1185">Reference proteome</keyword>
<dbReference type="InterPro" id="IPR004111">
    <property type="entry name" value="Repressor_TetR_C"/>
</dbReference>
<proteinExistence type="predicted"/>
<dbReference type="GO" id="GO:0046677">
    <property type="term" value="P:response to antibiotic"/>
    <property type="evidence" value="ECO:0007669"/>
    <property type="project" value="InterPro"/>
</dbReference>
<evidence type="ECO:0000256" key="1">
    <source>
        <dbReference type="ARBA" id="ARBA00022491"/>
    </source>
</evidence>